<evidence type="ECO:0000313" key="1">
    <source>
        <dbReference type="EMBL" id="ASP47127.1"/>
    </source>
</evidence>
<organism evidence="1 2">
    <name type="scientific">Cognaticolwellia beringensis</name>
    <dbReference type="NCBI Taxonomy" id="1967665"/>
    <lineage>
        <taxon>Bacteria</taxon>
        <taxon>Pseudomonadati</taxon>
        <taxon>Pseudomonadota</taxon>
        <taxon>Gammaproteobacteria</taxon>
        <taxon>Alteromonadales</taxon>
        <taxon>Colwelliaceae</taxon>
        <taxon>Cognaticolwellia</taxon>
    </lineage>
</organism>
<dbReference type="KEGG" id="cber:B5D82_04715"/>
<keyword evidence="2" id="KW-1185">Reference proteome</keyword>
<dbReference type="AlphaFoldDB" id="A0A222G5D4"/>
<sequence>MMINKQCRINAEIHGHLLPRLTNLLNMNDVELIKEQIFILVGGLEDLSELTMEVGTEISENVEEHLNITARVELLRKDDCWFDRLLLPLSDIEKEVYARDNKAAPDFRFLFKKADGSFINYRFYVDDLKAEFNQIYKGLTEIVCSPFPTEYEKDAYVKITNAIFHMDFIAAGIK</sequence>
<dbReference type="Proteomes" id="UP000202259">
    <property type="component" value="Chromosome"/>
</dbReference>
<dbReference type="RefSeq" id="WP_081149618.1">
    <property type="nucleotide sequence ID" value="NZ_CP020465.1"/>
</dbReference>
<proteinExistence type="predicted"/>
<name>A0A222G5D4_9GAMM</name>
<dbReference type="EMBL" id="CP020465">
    <property type="protein sequence ID" value="ASP47127.1"/>
    <property type="molecule type" value="Genomic_DNA"/>
</dbReference>
<gene>
    <name evidence="1" type="ORF">B5D82_04715</name>
</gene>
<protein>
    <submittedName>
        <fullName evidence="1">Uncharacterized protein</fullName>
    </submittedName>
</protein>
<reference evidence="1 2" key="1">
    <citation type="submission" date="2017-08" db="EMBL/GenBank/DDBJ databases">
        <title>Complete genome of Colwellia sp. NB097-1, a psychrophile bacterium ioslated from Bering Sea.</title>
        <authorList>
            <person name="Chen X."/>
        </authorList>
    </citation>
    <scope>NUCLEOTIDE SEQUENCE [LARGE SCALE GENOMIC DNA]</scope>
    <source>
        <strain evidence="1 2">NB097-1</strain>
    </source>
</reference>
<evidence type="ECO:0000313" key="2">
    <source>
        <dbReference type="Proteomes" id="UP000202259"/>
    </source>
</evidence>
<accession>A0A222G5D4</accession>